<sequence>MNLTNYHSHTNYCDGHATIEEFIQTAIELNFTSYGISSHAPLPFSTRWNMEWDRVDDYLKECAEAKEKLGDQIEIYTGLEMDYLHEDYNPAMDKFQAIPLDYRIGSVHFLELDSGGYVDIDSGEELFKENVDKYFHHDYEEVIIRYFDAMRRMIALGGFDFLGHCDKISKNTSANAKGITQASFYKEIIRDYFETIAESGLMIEINTKAYDTTGMFFPNEEHFALIRELEIPVLVNSDSHRLHKINSGRKEGLKALVNARFDTVMELKNKEWTAVPIHSSYRI</sequence>
<keyword evidence="6 8" id="KW-0368">Histidine biosynthesis</keyword>
<organism evidence="10 11">
    <name type="scientific">Bacteroides coprosuis DSM 18011</name>
    <dbReference type="NCBI Taxonomy" id="679937"/>
    <lineage>
        <taxon>Bacteria</taxon>
        <taxon>Pseudomonadati</taxon>
        <taxon>Bacteroidota</taxon>
        <taxon>Bacteroidia</taxon>
        <taxon>Bacteroidales</taxon>
        <taxon>Bacteroidaceae</taxon>
        <taxon>Bacteroides</taxon>
    </lineage>
</organism>
<dbReference type="PANTHER" id="PTHR21039">
    <property type="entry name" value="HISTIDINOL PHOSPHATASE-RELATED"/>
    <property type="match status" value="1"/>
</dbReference>
<feature type="domain" description="PHP" evidence="9">
    <location>
        <begin position="6"/>
        <end position="207"/>
    </location>
</feature>
<dbReference type="EMBL" id="CM001167">
    <property type="protein sequence ID" value="EGJ71454.1"/>
    <property type="molecule type" value="Genomic_DNA"/>
</dbReference>
<dbReference type="SUPFAM" id="SSF89550">
    <property type="entry name" value="PHP domain-like"/>
    <property type="match status" value="1"/>
</dbReference>
<name>F3ZNB4_9BACE</name>
<dbReference type="InterPro" id="IPR004013">
    <property type="entry name" value="PHP_dom"/>
</dbReference>
<accession>F3ZNB4</accession>
<dbReference type="Proteomes" id="UP000018439">
    <property type="component" value="Chromosome"/>
</dbReference>
<dbReference type="GO" id="GO:0000105">
    <property type="term" value="P:L-histidine biosynthetic process"/>
    <property type="evidence" value="ECO:0007669"/>
    <property type="project" value="UniProtKB-UniRule"/>
</dbReference>
<dbReference type="PANTHER" id="PTHR21039:SF0">
    <property type="entry name" value="HISTIDINOL-PHOSPHATASE"/>
    <property type="match status" value="1"/>
</dbReference>
<evidence type="ECO:0000256" key="2">
    <source>
        <dbReference type="ARBA" id="ARBA00009152"/>
    </source>
</evidence>
<proteinExistence type="inferred from homology"/>
<dbReference type="AlphaFoldDB" id="F3ZNB4"/>
<evidence type="ECO:0000256" key="7">
    <source>
        <dbReference type="ARBA" id="ARBA00049158"/>
    </source>
</evidence>
<evidence type="ECO:0000256" key="6">
    <source>
        <dbReference type="ARBA" id="ARBA00023102"/>
    </source>
</evidence>
<evidence type="ECO:0000256" key="8">
    <source>
        <dbReference type="RuleBase" id="RU366003"/>
    </source>
</evidence>
<gene>
    <name evidence="10" type="ORF">Bcop_1251</name>
</gene>
<dbReference type="eggNOG" id="COG1387">
    <property type="taxonomic scope" value="Bacteria"/>
</dbReference>
<comment type="similarity">
    <text evidence="2 8">Belongs to the PHP hydrolase family. HisK subfamily.</text>
</comment>
<evidence type="ECO:0000313" key="11">
    <source>
        <dbReference type="Proteomes" id="UP000018439"/>
    </source>
</evidence>
<evidence type="ECO:0000256" key="1">
    <source>
        <dbReference type="ARBA" id="ARBA00004970"/>
    </source>
</evidence>
<keyword evidence="5 8" id="KW-0378">Hydrolase</keyword>
<keyword evidence="11" id="KW-1185">Reference proteome</keyword>
<comment type="pathway">
    <text evidence="1 8">Amino-acid biosynthesis; L-histidine biosynthesis; L-histidine from 5-phospho-alpha-D-ribose 1-diphosphate: step 8/9.</text>
</comment>
<dbReference type="NCBIfam" id="TIGR01856">
    <property type="entry name" value="hisJ_fam"/>
    <property type="match status" value="1"/>
</dbReference>
<keyword evidence="4 8" id="KW-0028">Amino-acid biosynthesis</keyword>
<evidence type="ECO:0000259" key="9">
    <source>
        <dbReference type="Pfam" id="PF02811"/>
    </source>
</evidence>
<evidence type="ECO:0000256" key="4">
    <source>
        <dbReference type="ARBA" id="ARBA00022605"/>
    </source>
</evidence>
<dbReference type="OrthoDB" id="9775255at2"/>
<dbReference type="STRING" id="679937.Bcop_1251"/>
<dbReference type="CDD" id="cd12110">
    <property type="entry name" value="PHP_HisPPase_Hisj_like"/>
    <property type="match status" value="1"/>
</dbReference>
<dbReference type="Pfam" id="PF02811">
    <property type="entry name" value="PHP"/>
    <property type="match status" value="1"/>
</dbReference>
<dbReference type="InterPro" id="IPR010140">
    <property type="entry name" value="Histidinol_P_phosphatase_HisJ"/>
</dbReference>
<evidence type="ECO:0000313" key="10">
    <source>
        <dbReference type="EMBL" id="EGJ71454.1"/>
    </source>
</evidence>
<dbReference type="HOGENOM" id="CLU_054611_2_1_10"/>
<dbReference type="EC" id="3.1.3.15" evidence="3 8"/>
<dbReference type="GO" id="GO:0004401">
    <property type="term" value="F:histidinol-phosphatase activity"/>
    <property type="evidence" value="ECO:0007669"/>
    <property type="project" value="UniProtKB-UniRule"/>
</dbReference>
<dbReference type="UniPathway" id="UPA00031">
    <property type="reaction ID" value="UER00013"/>
</dbReference>
<dbReference type="Gene3D" id="3.20.20.140">
    <property type="entry name" value="Metal-dependent hydrolases"/>
    <property type="match status" value="1"/>
</dbReference>
<evidence type="ECO:0000256" key="5">
    <source>
        <dbReference type="ARBA" id="ARBA00022801"/>
    </source>
</evidence>
<evidence type="ECO:0000256" key="3">
    <source>
        <dbReference type="ARBA" id="ARBA00013085"/>
    </source>
</evidence>
<reference evidence="10 11" key="1">
    <citation type="journal article" date="2011" name="Stand. Genomic Sci.">
        <title>Non-contiguous finished genome sequence of Bacteroides coprosuis type strain (PC139).</title>
        <authorList>
            <person name="Land M."/>
            <person name="Held B."/>
            <person name="Gronow S."/>
            <person name="Abt B."/>
            <person name="Lucas S."/>
            <person name="Del Rio T.G."/>
            <person name="Nolan M."/>
            <person name="Tice H."/>
            <person name="Cheng J.F."/>
            <person name="Pitluck S."/>
            <person name="Liolios K."/>
            <person name="Pagani I."/>
            <person name="Ivanova N."/>
            <person name="Mavromatis K."/>
            <person name="Mikhailova N."/>
            <person name="Pati A."/>
            <person name="Tapia R."/>
            <person name="Han C."/>
            <person name="Goodwin L."/>
            <person name="Chen A."/>
            <person name="Palaniappan K."/>
            <person name="Hauser L."/>
            <person name="Brambilla E.M."/>
            <person name="Rohde M."/>
            <person name="Goker M."/>
            <person name="Detter J.C."/>
            <person name="Woyke T."/>
            <person name="Bristow J."/>
            <person name="Eisen J.A."/>
            <person name="Markowitz V."/>
            <person name="Hugenholtz P."/>
            <person name="Kyrpides N.C."/>
            <person name="Klenk H.P."/>
            <person name="Lapidus A."/>
        </authorList>
    </citation>
    <scope>NUCLEOTIDE SEQUENCE [LARGE SCALE GENOMIC DNA]</scope>
    <source>
        <strain evidence="10 11">DSM 18011</strain>
    </source>
</reference>
<comment type="catalytic activity">
    <reaction evidence="7 8">
        <text>L-histidinol phosphate + H2O = L-histidinol + phosphate</text>
        <dbReference type="Rhea" id="RHEA:14465"/>
        <dbReference type="ChEBI" id="CHEBI:15377"/>
        <dbReference type="ChEBI" id="CHEBI:43474"/>
        <dbReference type="ChEBI" id="CHEBI:57699"/>
        <dbReference type="ChEBI" id="CHEBI:57980"/>
        <dbReference type="EC" id="3.1.3.15"/>
    </reaction>
</comment>
<dbReference type="InterPro" id="IPR016195">
    <property type="entry name" value="Pol/histidinol_Pase-like"/>
</dbReference>
<dbReference type="GO" id="GO:0005737">
    <property type="term" value="C:cytoplasm"/>
    <property type="evidence" value="ECO:0007669"/>
    <property type="project" value="TreeGrafter"/>
</dbReference>
<protein>
    <recommendedName>
        <fullName evidence="3 8">Histidinol-phosphatase</fullName>
        <shortName evidence="8">HolPase</shortName>
        <ecNumber evidence="3 8">3.1.3.15</ecNumber>
    </recommendedName>
</protein>